<dbReference type="RefSeq" id="WP_341415998.1">
    <property type="nucleotide sequence ID" value="NZ_JBBPCC010000007.1"/>
</dbReference>
<organism evidence="1 2">
    <name type="scientific">Paenibacillus filicis</name>
    <dbReference type="NCBI Taxonomy" id="669464"/>
    <lineage>
        <taxon>Bacteria</taxon>
        <taxon>Bacillati</taxon>
        <taxon>Bacillota</taxon>
        <taxon>Bacilli</taxon>
        <taxon>Bacillales</taxon>
        <taxon>Paenibacillaceae</taxon>
        <taxon>Paenibacillus</taxon>
    </lineage>
</organism>
<comment type="caution">
    <text evidence="1">The sequence shown here is derived from an EMBL/GenBank/DDBJ whole genome shotgun (WGS) entry which is preliminary data.</text>
</comment>
<accession>A0ABU9DMD5</accession>
<reference evidence="1 2" key="1">
    <citation type="submission" date="2024-04" db="EMBL/GenBank/DDBJ databases">
        <title>draft genome sequnece of Paenibacillus filicis.</title>
        <authorList>
            <person name="Kim D.-U."/>
        </authorList>
    </citation>
    <scope>NUCLEOTIDE SEQUENCE [LARGE SCALE GENOMIC DNA]</scope>
    <source>
        <strain evidence="1 2">KACC14197</strain>
    </source>
</reference>
<dbReference type="Proteomes" id="UP001469365">
    <property type="component" value="Unassembled WGS sequence"/>
</dbReference>
<protein>
    <submittedName>
        <fullName evidence="1">YheC/YheD family protein</fullName>
    </submittedName>
</protein>
<keyword evidence="2" id="KW-1185">Reference proteome</keyword>
<dbReference type="Gene3D" id="3.30.470.20">
    <property type="entry name" value="ATP-grasp fold, B domain"/>
    <property type="match status" value="1"/>
</dbReference>
<gene>
    <name evidence="1" type="ORF">WMW72_13470</name>
</gene>
<name>A0ABU9DMD5_9BACL</name>
<sequence>MKKKLPYVRSKWNKTQPLLAHESLRPHIPKTFKLSEPSLQAVLDEFGIAYMKPDIGTYGQGVMRAEKIQPEEGPAEFVLFSGTNRYSFKTVSSLYETLLHRKLKRSYLVQQGIDLLTYNGRLLDVRVMVQIGPDGPWESTGVIGRLAAPHKVVTNYHNGGTPLPLEALLQPFLDEQQIGAYRDLLYTLGRNTAEAMAAAYPAIHMLGIDVGIDVQMKPWIIEVNTKPDVFIFKVLEDKTMYNKIYQYAKRLGKV</sequence>
<proteinExistence type="predicted"/>
<evidence type="ECO:0000313" key="2">
    <source>
        <dbReference type="Proteomes" id="UP001469365"/>
    </source>
</evidence>
<dbReference type="InterPro" id="IPR026838">
    <property type="entry name" value="YheC/D"/>
</dbReference>
<dbReference type="Pfam" id="PF14398">
    <property type="entry name" value="ATPgrasp_YheCD"/>
    <property type="match status" value="1"/>
</dbReference>
<dbReference type="SUPFAM" id="SSF56059">
    <property type="entry name" value="Glutathione synthetase ATP-binding domain-like"/>
    <property type="match status" value="1"/>
</dbReference>
<evidence type="ECO:0000313" key="1">
    <source>
        <dbReference type="EMBL" id="MEK8128908.1"/>
    </source>
</evidence>
<dbReference type="EMBL" id="JBBPCC010000007">
    <property type="protein sequence ID" value="MEK8128908.1"/>
    <property type="molecule type" value="Genomic_DNA"/>
</dbReference>